<feature type="transmembrane region" description="Helical" evidence="1">
    <location>
        <begin position="246"/>
        <end position="266"/>
    </location>
</feature>
<keyword evidence="1" id="KW-0812">Transmembrane</keyword>
<dbReference type="Proteomes" id="UP000509414">
    <property type="component" value="Chromosome"/>
</dbReference>
<feature type="domain" description="Membrane iron-sulfur containing protein FtrD-like" evidence="2">
    <location>
        <begin position="294"/>
        <end position="395"/>
    </location>
</feature>
<keyword evidence="1" id="KW-1133">Transmembrane helix</keyword>
<organism evidence="3 4">
    <name type="scientific">Candidatus Campylobacter infans</name>
    <dbReference type="NCBI Taxonomy" id="2561898"/>
    <lineage>
        <taxon>Bacteria</taxon>
        <taxon>Pseudomonadati</taxon>
        <taxon>Campylobacterota</taxon>
        <taxon>Epsilonproteobacteria</taxon>
        <taxon>Campylobacterales</taxon>
        <taxon>Campylobacteraceae</taxon>
        <taxon>Campylobacter</taxon>
    </lineage>
</organism>
<feature type="transmembrane region" description="Helical" evidence="1">
    <location>
        <begin position="6"/>
        <end position="22"/>
    </location>
</feature>
<accession>A0A7H9CJI4</accession>
<dbReference type="Pfam" id="PF10080">
    <property type="entry name" value="FtrD-like"/>
    <property type="match status" value="1"/>
</dbReference>
<dbReference type="InterPro" id="IPR018758">
    <property type="entry name" value="FtrD-like"/>
</dbReference>
<dbReference type="KEGG" id="cinf:CINF_0921"/>
<evidence type="ECO:0000256" key="1">
    <source>
        <dbReference type="SAM" id="Phobius"/>
    </source>
</evidence>
<evidence type="ECO:0000313" key="4">
    <source>
        <dbReference type="Proteomes" id="UP000509414"/>
    </source>
</evidence>
<sequence length="456" mass="51367">MSIFFYHTSLAILPLFFVLSFARFGANKLAIALSIMLGILCGFICFNAFFSIANIDNAKMFFEIFNIILLLLLPLTNIFKREYFTLWLSFLLSLSYAFIYRVISMDFAIFSGDLLDSFSLSNLFMVCFGFVLSGLVFLLMRSLLKNLAKPVKIIIYALTLILLIAQSLGAFLLSLMQEGIIQTYTTLLSFSAKLIYMSEFLGLALVLLCVLCALISLKAMPALKNYSDIIAYRQSKATRYKMLRECAFSVILAGIISAIVLFYLLIASKPPKISEPIIVEPQNGAFIFDAKSLMDNDLHRYAYITDSGRKIRFLLLNRFKDKLAPVAVYDACAICGDMGYIKKGDDLICISCNVRIFLPSVGKPGGCNPIPLDYSFDGQNIRINLDELEKGANFFSEVVEKMVLDPVSRELISNNSKFNYLYYGRVYYFKNAQNQANFEANASKFVEINGTLKDLK</sequence>
<dbReference type="AlphaFoldDB" id="A0A7H9CJI4"/>
<feature type="transmembrane region" description="Helical" evidence="1">
    <location>
        <begin position="195"/>
        <end position="217"/>
    </location>
</feature>
<protein>
    <submittedName>
        <fullName evidence="3">Ferrirhodotorulic acid ABC transporter, permease protein</fullName>
    </submittedName>
</protein>
<reference evidence="3 4" key="1">
    <citation type="submission" date="2020-02" db="EMBL/GenBank/DDBJ databases">
        <title>Complete genome sequence of the novel Campylobacter species Candidatus Campylobacter infans.</title>
        <authorList>
            <person name="Duim B."/>
            <person name="Zomer A."/>
            <person name="van der Graaf L."/>
            <person name="Wagenaar J."/>
        </authorList>
    </citation>
    <scope>NUCLEOTIDE SEQUENCE [LARGE SCALE GENOMIC DNA]</scope>
    <source>
        <strain evidence="3 4">19S00001</strain>
    </source>
</reference>
<keyword evidence="4" id="KW-1185">Reference proteome</keyword>
<feature type="transmembrane region" description="Helical" evidence="1">
    <location>
        <begin position="83"/>
        <end position="103"/>
    </location>
</feature>
<dbReference type="RefSeq" id="WP_179974655.1">
    <property type="nucleotide sequence ID" value="NZ_CP049075.1"/>
</dbReference>
<feature type="transmembrane region" description="Helical" evidence="1">
    <location>
        <begin position="58"/>
        <end position="76"/>
    </location>
</feature>
<proteinExistence type="predicted"/>
<name>A0A7H9CJI4_9BACT</name>
<keyword evidence="1" id="KW-0472">Membrane</keyword>
<evidence type="ECO:0000259" key="2">
    <source>
        <dbReference type="Pfam" id="PF10080"/>
    </source>
</evidence>
<feature type="transmembrane region" description="Helical" evidence="1">
    <location>
        <begin position="153"/>
        <end position="175"/>
    </location>
</feature>
<feature type="transmembrane region" description="Helical" evidence="1">
    <location>
        <begin position="123"/>
        <end position="141"/>
    </location>
</feature>
<gene>
    <name evidence="3" type="ORF">CINF_0921</name>
</gene>
<dbReference type="EMBL" id="CP049075">
    <property type="protein sequence ID" value="QLI05428.1"/>
    <property type="molecule type" value="Genomic_DNA"/>
</dbReference>
<feature type="transmembrane region" description="Helical" evidence="1">
    <location>
        <begin position="29"/>
        <end position="52"/>
    </location>
</feature>
<evidence type="ECO:0000313" key="3">
    <source>
        <dbReference type="EMBL" id="QLI05428.1"/>
    </source>
</evidence>